<keyword evidence="2 6" id="KW-0812">Transmembrane</keyword>
<comment type="caution">
    <text evidence="7">The sequence shown here is derived from an EMBL/GenBank/DDBJ whole genome shotgun (WGS) entry which is preliminary data.</text>
</comment>
<evidence type="ECO:0000256" key="6">
    <source>
        <dbReference type="SAM" id="Phobius"/>
    </source>
</evidence>
<name>A0A9N9Y8I9_9HYPO</name>
<dbReference type="GO" id="GO:0022857">
    <property type="term" value="F:transmembrane transporter activity"/>
    <property type="evidence" value="ECO:0007669"/>
    <property type="project" value="InterPro"/>
</dbReference>
<feature type="transmembrane region" description="Helical" evidence="6">
    <location>
        <begin position="341"/>
        <end position="367"/>
    </location>
</feature>
<dbReference type="SUPFAM" id="SSF103473">
    <property type="entry name" value="MFS general substrate transporter"/>
    <property type="match status" value="1"/>
</dbReference>
<sequence length="531" mass="58020">MAPNAQLEPRDSGRETSGDHASTVDETSRLLPPAAQDGGAAAVPAPSRAFQLRVQLMCAVFLFIIDVSVFIIDPPTQQILEDIICRERYGGDPSVLLAKGPGSPCKSPDVQSKLAMFTSIQALFGTLCPLLVQVPYGLLADHYGRRLVLFLSIAGLTLMVTWNIFIRMYFSLNKLLHTLLTTLSVWFSDFFSIWLMIPGYVLLLIGGGATMVAAMVWTIVTDVTREEERSSVFYQLVALTLIISASSNPLTAWLMNYSPWLPTFLGTGFLYVACFFVLLMPETRLVGLALKDVPDSPDGEVSTDEDSDPGVKADSMLSAAWHKFTKYLAELWQFVIADKKIMALCVCEAVSTPIATSMVLFALQYIAAPLGSWSKALTLLTISKVTSVILLLGILPLSTHVILKYSSIDRMKLDIYLARTSAVLLTLAMFAMGFADTEWELICALIIYGLSQGFSAQMRVLITAKVEPHMVATVNTTMSTLQSVMVIITTPLIGWLLGRGMEIGGVWTGLAYIVLAVMGCLVTIILCLLRL</sequence>
<dbReference type="Proteomes" id="UP000754883">
    <property type="component" value="Unassembled WGS sequence"/>
</dbReference>
<dbReference type="EMBL" id="CABFNO020001536">
    <property type="protein sequence ID" value="CAG9995439.1"/>
    <property type="molecule type" value="Genomic_DNA"/>
</dbReference>
<dbReference type="GO" id="GO:0016020">
    <property type="term" value="C:membrane"/>
    <property type="evidence" value="ECO:0007669"/>
    <property type="project" value="UniProtKB-SubCell"/>
</dbReference>
<feature type="transmembrane region" description="Helical" evidence="6">
    <location>
        <begin position="415"/>
        <end position="435"/>
    </location>
</feature>
<keyword evidence="4 6" id="KW-0472">Membrane</keyword>
<feature type="region of interest" description="Disordered" evidence="5">
    <location>
        <begin position="1"/>
        <end position="25"/>
    </location>
</feature>
<feature type="transmembrane region" description="Helical" evidence="6">
    <location>
        <begin position="148"/>
        <end position="170"/>
    </location>
</feature>
<evidence type="ECO:0000313" key="8">
    <source>
        <dbReference type="Proteomes" id="UP000754883"/>
    </source>
</evidence>
<dbReference type="Gene3D" id="1.20.1250.20">
    <property type="entry name" value="MFS general substrate transporter like domains"/>
    <property type="match status" value="1"/>
</dbReference>
<dbReference type="AlphaFoldDB" id="A0A9N9Y8I9"/>
<feature type="transmembrane region" description="Helical" evidence="6">
    <location>
        <begin position="232"/>
        <end position="254"/>
    </location>
</feature>
<accession>A0A9N9Y8I9</accession>
<feature type="transmembrane region" description="Helical" evidence="6">
    <location>
        <begin position="54"/>
        <end position="72"/>
    </location>
</feature>
<evidence type="ECO:0000256" key="3">
    <source>
        <dbReference type="ARBA" id="ARBA00022989"/>
    </source>
</evidence>
<dbReference type="Pfam" id="PF07690">
    <property type="entry name" value="MFS_1"/>
    <property type="match status" value="1"/>
</dbReference>
<keyword evidence="8" id="KW-1185">Reference proteome</keyword>
<feature type="transmembrane region" description="Helical" evidence="6">
    <location>
        <begin position="441"/>
        <end position="462"/>
    </location>
</feature>
<feature type="transmembrane region" description="Helical" evidence="6">
    <location>
        <begin position="190"/>
        <end position="220"/>
    </location>
</feature>
<feature type="transmembrane region" description="Helical" evidence="6">
    <location>
        <begin position="379"/>
        <end position="403"/>
    </location>
</feature>
<protein>
    <submittedName>
        <fullName evidence="7">Uncharacterized protein</fullName>
    </submittedName>
</protein>
<evidence type="ECO:0000256" key="2">
    <source>
        <dbReference type="ARBA" id="ARBA00022692"/>
    </source>
</evidence>
<dbReference type="PANTHER" id="PTHR23507">
    <property type="entry name" value="ZGC:174356"/>
    <property type="match status" value="1"/>
</dbReference>
<comment type="subcellular location">
    <subcellularLocation>
        <location evidence="1">Membrane</location>
        <topology evidence="1">Multi-pass membrane protein</topology>
    </subcellularLocation>
</comment>
<dbReference type="CDD" id="cd06174">
    <property type="entry name" value="MFS"/>
    <property type="match status" value="1"/>
</dbReference>
<evidence type="ECO:0000256" key="1">
    <source>
        <dbReference type="ARBA" id="ARBA00004141"/>
    </source>
</evidence>
<evidence type="ECO:0000256" key="4">
    <source>
        <dbReference type="ARBA" id="ARBA00023136"/>
    </source>
</evidence>
<feature type="transmembrane region" description="Helical" evidence="6">
    <location>
        <begin position="260"/>
        <end position="281"/>
    </location>
</feature>
<gene>
    <name evidence="7" type="ORF">CBYS24578_00003670</name>
</gene>
<evidence type="ECO:0000256" key="5">
    <source>
        <dbReference type="SAM" id="MobiDB-lite"/>
    </source>
</evidence>
<dbReference type="OrthoDB" id="194139at2759"/>
<proteinExistence type="predicted"/>
<keyword evidence="3 6" id="KW-1133">Transmembrane helix</keyword>
<feature type="transmembrane region" description="Helical" evidence="6">
    <location>
        <begin position="474"/>
        <end position="497"/>
    </location>
</feature>
<organism evidence="7 8">
    <name type="scientific">Clonostachys byssicola</name>
    <dbReference type="NCBI Taxonomy" id="160290"/>
    <lineage>
        <taxon>Eukaryota</taxon>
        <taxon>Fungi</taxon>
        <taxon>Dikarya</taxon>
        <taxon>Ascomycota</taxon>
        <taxon>Pezizomycotina</taxon>
        <taxon>Sordariomycetes</taxon>
        <taxon>Hypocreomycetidae</taxon>
        <taxon>Hypocreales</taxon>
        <taxon>Bionectriaceae</taxon>
        <taxon>Clonostachys</taxon>
    </lineage>
</organism>
<dbReference type="PANTHER" id="PTHR23507:SF1">
    <property type="entry name" value="FI18259P1-RELATED"/>
    <property type="match status" value="1"/>
</dbReference>
<reference evidence="7" key="1">
    <citation type="submission" date="2021-10" db="EMBL/GenBank/DDBJ databases">
        <authorList>
            <person name="Piombo E."/>
        </authorList>
    </citation>
    <scope>NUCLEOTIDE SEQUENCE</scope>
</reference>
<feature type="transmembrane region" description="Helical" evidence="6">
    <location>
        <begin position="114"/>
        <end position="136"/>
    </location>
</feature>
<dbReference type="InterPro" id="IPR036259">
    <property type="entry name" value="MFS_trans_sf"/>
</dbReference>
<feature type="compositionally biased region" description="Basic and acidic residues" evidence="5">
    <location>
        <begin position="8"/>
        <end position="25"/>
    </location>
</feature>
<dbReference type="InterPro" id="IPR011701">
    <property type="entry name" value="MFS"/>
</dbReference>
<evidence type="ECO:0000313" key="7">
    <source>
        <dbReference type="EMBL" id="CAG9995439.1"/>
    </source>
</evidence>
<feature type="transmembrane region" description="Helical" evidence="6">
    <location>
        <begin position="509"/>
        <end position="529"/>
    </location>
</feature>